<proteinExistence type="predicted"/>
<accession>A0A9Q8Q9E2</accession>
<dbReference type="RefSeq" id="XP_047838435.1">
    <property type="nucleotide sequence ID" value="XM_047982470.1"/>
</dbReference>
<evidence type="ECO:0000313" key="2">
    <source>
        <dbReference type="EMBL" id="UNI14954.1"/>
    </source>
</evidence>
<dbReference type="OrthoDB" id="2099276at2759"/>
<feature type="region of interest" description="Disordered" evidence="1">
    <location>
        <begin position="451"/>
        <end position="524"/>
    </location>
</feature>
<reference evidence="2" key="1">
    <citation type="submission" date="2021-11" db="EMBL/GenBank/DDBJ databases">
        <title>Purpureocillium_takamizusanense_genome.</title>
        <authorList>
            <person name="Nguyen N.-H."/>
        </authorList>
    </citation>
    <scope>NUCLEOTIDE SEQUENCE</scope>
    <source>
        <strain evidence="2">PT3</strain>
    </source>
</reference>
<sequence length="524" mass="60993">MCSITYMYNPEPDPKQPRICDSLGWPCHHPKNFFDLPRHIRRRIYIEAGLSRGYTGPLTQAEILNLYAETKDLGAVDRALKAIRQPAYYDIASPVWDNLQFSFYDDDIEEALLYLLKLPDFIWTRVTNLTICLHEQWHHEQYEFNGWYSSSKESIKIRQRILRFTDLITPWKEVQWDSERGFYIGAFEWARYPLNSSYHIDFCHNHAASYSARCVCWMPPKALFVVSKAMSREAAQVFYSCNNITVKDRLSHLLRHYNLTHGLLDGALFMGGRIRPELLGNIRTLELALPRLRDTCNLEEQMESALRRWRSAIKHLSRHANLRALTLVVLIDLWGGAYKSGSIEFVAQDLDEQVFLSSLPIVDPFKQIRDVNRFFVRLEWSGHWSPGYVLPDGATTTSDDKNYHRRRGAKLERIELELEKFVMGGDYDSRALGKYNGRRCFWMAQTWENEHVTEESESDDSELYDSEPDEGDDSDGGDDPDEGEAYESDVYESGAYEMEPYESEAYESEEYESEAYESEAYESG</sequence>
<feature type="compositionally biased region" description="Acidic residues" evidence="1">
    <location>
        <begin position="455"/>
        <end position="490"/>
    </location>
</feature>
<keyword evidence="2" id="KW-0456">Lyase</keyword>
<dbReference type="EMBL" id="CP086354">
    <property type="protein sequence ID" value="UNI14954.1"/>
    <property type="molecule type" value="Genomic_DNA"/>
</dbReference>
<feature type="compositionally biased region" description="Acidic residues" evidence="1">
    <location>
        <begin position="499"/>
        <end position="524"/>
    </location>
</feature>
<dbReference type="KEGG" id="ptkz:JDV02_001531"/>
<organism evidence="2 3">
    <name type="scientific">Purpureocillium takamizusanense</name>
    <dbReference type="NCBI Taxonomy" id="2060973"/>
    <lineage>
        <taxon>Eukaryota</taxon>
        <taxon>Fungi</taxon>
        <taxon>Dikarya</taxon>
        <taxon>Ascomycota</taxon>
        <taxon>Pezizomycotina</taxon>
        <taxon>Sordariomycetes</taxon>
        <taxon>Hypocreomycetidae</taxon>
        <taxon>Hypocreales</taxon>
        <taxon>Ophiocordycipitaceae</taxon>
        <taxon>Purpureocillium</taxon>
    </lineage>
</organism>
<evidence type="ECO:0000256" key="1">
    <source>
        <dbReference type="SAM" id="MobiDB-lite"/>
    </source>
</evidence>
<protein>
    <submittedName>
        <fullName evidence="2">DNA-(Apurinic or apyrimidinic site) lyase</fullName>
        <ecNumber evidence="2">4.2.99.18</ecNumber>
    </submittedName>
</protein>
<dbReference type="GeneID" id="72063494"/>
<dbReference type="EC" id="4.2.99.18" evidence="2"/>
<name>A0A9Q8Q9E2_9HYPO</name>
<dbReference type="GO" id="GO:0140078">
    <property type="term" value="F:class I DNA-(apurinic or apyrimidinic site) endonuclease activity"/>
    <property type="evidence" value="ECO:0007669"/>
    <property type="project" value="UniProtKB-EC"/>
</dbReference>
<gene>
    <name evidence="2" type="ORF">JDV02_001531</name>
</gene>
<keyword evidence="3" id="KW-1185">Reference proteome</keyword>
<dbReference type="AlphaFoldDB" id="A0A9Q8Q9E2"/>
<dbReference type="Proteomes" id="UP000829364">
    <property type="component" value="Chromosome 1"/>
</dbReference>
<evidence type="ECO:0000313" key="3">
    <source>
        <dbReference type="Proteomes" id="UP000829364"/>
    </source>
</evidence>